<evidence type="ECO:0000256" key="2">
    <source>
        <dbReference type="ARBA" id="ARBA00022679"/>
    </source>
</evidence>
<keyword evidence="7" id="KW-1185">Reference proteome</keyword>
<feature type="binding site" evidence="4">
    <location>
        <position position="69"/>
    </location>
    <ligand>
        <name>(6R)-10-formyltetrahydrofolate</name>
        <dbReference type="ChEBI" id="CHEBI:195366"/>
    </ligand>
</feature>
<sequence>MRCVILASGSGTLTQAVLDAFPAGRPGTGVDVVAVGSDQPGAGALERAERAGLPTFCEPLPRGATAAERASWNERLARSTAAHRPDWVVSAGFMRILGPAFLEAFPDRIINTHPALLPSFPGAHAVRDALAHGVKVTGSTIHLLDGGVDTGPIIAQVPVPVLPGDDEASLHERIREVERAELVEVLRFLAEGELTVEGRHTRGYPPAERE</sequence>
<dbReference type="PANTHER" id="PTHR43369:SF2">
    <property type="entry name" value="PHOSPHORIBOSYLGLYCINAMIDE FORMYLTRANSFERASE"/>
    <property type="match status" value="1"/>
</dbReference>
<dbReference type="GO" id="GO:0005829">
    <property type="term" value="C:cytosol"/>
    <property type="evidence" value="ECO:0007669"/>
    <property type="project" value="TreeGrafter"/>
</dbReference>
<protein>
    <recommendedName>
        <fullName evidence="4">Phosphoribosylglycinamide formyltransferase</fullName>
        <ecNumber evidence="4">2.1.2.2</ecNumber>
    </recommendedName>
    <alternativeName>
        <fullName evidence="4">5'-phosphoribosylglycinamide transformylase</fullName>
    </alternativeName>
    <alternativeName>
        <fullName evidence="4">GAR transformylase</fullName>
        <shortName evidence="4">GART</shortName>
    </alternativeName>
</protein>
<comment type="caution">
    <text evidence="4">Lacks conserved residue(s) required for the propagation of feature annotation.</text>
</comment>
<gene>
    <name evidence="4 6" type="primary">purN</name>
    <name evidence="6" type="ORF">GCM10011333_22900</name>
</gene>
<proteinExistence type="inferred from homology"/>
<dbReference type="NCBIfam" id="TIGR00639">
    <property type="entry name" value="PurN"/>
    <property type="match status" value="1"/>
</dbReference>
<feature type="site" description="Raises pKa of active site His" evidence="4">
    <location>
        <position position="149"/>
    </location>
</feature>
<keyword evidence="2 4" id="KW-0808">Transferase</keyword>
<dbReference type="AlphaFoldDB" id="A0A8J2TZ91"/>
<feature type="binding site" evidence="4">
    <location>
        <begin position="94"/>
        <end position="97"/>
    </location>
    <ligand>
        <name>(6R)-10-formyltetrahydrofolate</name>
        <dbReference type="ChEBI" id="CHEBI:195366"/>
    </ligand>
</feature>
<dbReference type="SUPFAM" id="SSF53328">
    <property type="entry name" value="Formyltransferase"/>
    <property type="match status" value="1"/>
</dbReference>
<dbReference type="Pfam" id="PF00551">
    <property type="entry name" value="Formyl_trans_N"/>
    <property type="match status" value="1"/>
</dbReference>
<dbReference type="InterPro" id="IPR002376">
    <property type="entry name" value="Formyl_transf_N"/>
</dbReference>
<dbReference type="Proteomes" id="UP000616114">
    <property type="component" value="Unassembled WGS sequence"/>
</dbReference>
<evidence type="ECO:0000259" key="5">
    <source>
        <dbReference type="Pfam" id="PF00551"/>
    </source>
</evidence>
<comment type="caution">
    <text evidence="6">The sequence shown here is derived from an EMBL/GenBank/DDBJ whole genome shotgun (WGS) entry which is preliminary data.</text>
</comment>
<feature type="active site" description="Proton donor" evidence="4">
    <location>
        <position position="113"/>
    </location>
</feature>
<dbReference type="Gene3D" id="3.40.50.170">
    <property type="entry name" value="Formyl transferase, N-terminal domain"/>
    <property type="match status" value="1"/>
</dbReference>
<reference evidence="6" key="1">
    <citation type="journal article" date="2014" name="Int. J. Syst. Evol. Microbiol.">
        <title>Complete genome sequence of Corynebacterium casei LMG S-19264T (=DSM 44701T), isolated from a smear-ripened cheese.</title>
        <authorList>
            <consortium name="US DOE Joint Genome Institute (JGI-PGF)"/>
            <person name="Walter F."/>
            <person name="Albersmeier A."/>
            <person name="Kalinowski J."/>
            <person name="Ruckert C."/>
        </authorList>
    </citation>
    <scope>NUCLEOTIDE SEQUENCE</scope>
    <source>
        <strain evidence="6">CGMCC 1.12785</strain>
    </source>
</reference>
<evidence type="ECO:0000313" key="6">
    <source>
        <dbReference type="EMBL" id="GGA19160.1"/>
    </source>
</evidence>
<organism evidence="6 7">
    <name type="scientific">Sediminivirga luteola</name>
    <dbReference type="NCBI Taxonomy" id="1774748"/>
    <lineage>
        <taxon>Bacteria</taxon>
        <taxon>Bacillati</taxon>
        <taxon>Actinomycetota</taxon>
        <taxon>Actinomycetes</taxon>
        <taxon>Micrococcales</taxon>
        <taxon>Brevibacteriaceae</taxon>
        <taxon>Sediminivirga</taxon>
    </lineage>
</organism>
<evidence type="ECO:0000313" key="7">
    <source>
        <dbReference type="Proteomes" id="UP000616114"/>
    </source>
</evidence>
<keyword evidence="3 4" id="KW-0658">Purine biosynthesis</keyword>
<dbReference type="InterPro" id="IPR036477">
    <property type="entry name" value="Formyl_transf_N_sf"/>
</dbReference>
<dbReference type="PANTHER" id="PTHR43369">
    <property type="entry name" value="PHOSPHORIBOSYLGLYCINAMIDE FORMYLTRANSFERASE"/>
    <property type="match status" value="1"/>
</dbReference>
<comment type="pathway">
    <text evidence="1 4">Purine metabolism; IMP biosynthesis via de novo pathway; N(2)-formyl-N(1)-(5-phospho-D-ribosyl)glycinamide from N(1)-(5-phospho-D-ribosyl)glycinamide (10-formyl THF route): step 1/1.</text>
</comment>
<dbReference type="GO" id="GO:0004644">
    <property type="term" value="F:phosphoribosylglycinamide formyltransferase activity"/>
    <property type="evidence" value="ECO:0007669"/>
    <property type="project" value="UniProtKB-UniRule"/>
</dbReference>
<reference evidence="6" key="2">
    <citation type="submission" date="2020-09" db="EMBL/GenBank/DDBJ databases">
        <authorList>
            <person name="Sun Q."/>
            <person name="Zhou Y."/>
        </authorList>
    </citation>
    <scope>NUCLEOTIDE SEQUENCE</scope>
    <source>
        <strain evidence="6">CGMCC 1.12785</strain>
    </source>
</reference>
<evidence type="ECO:0000256" key="1">
    <source>
        <dbReference type="ARBA" id="ARBA00005054"/>
    </source>
</evidence>
<comment type="function">
    <text evidence="4">Catalyzes the transfer of a formyl group from 10-formyltetrahydrofolate to 5-phospho-ribosyl-glycinamide (GAR), producing 5-phospho-ribosyl-N-formylglycinamide (FGAR) and tetrahydrofolate.</text>
</comment>
<feature type="binding site" evidence="4">
    <location>
        <position position="111"/>
    </location>
    <ligand>
        <name>(6R)-10-formyltetrahydrofolate</name>
        <dbReference type="ChEBI" id="CHEBI:195366"/>
    </ligand>
</feature>
<accession>A0A8J2TZ91</accession>
<dbReference type="InterPro" id="IPR004607">
    <property type="entry name" value="GART"/>
</dbReference>
<comment type="similarity">
    <text evidence="4">Belongs to the GART family.</text>
</comment>
<dbReference type="HAMAP" id="MF_01930">
    <property type="entry name" value="PurN"/>
    <property type="match status" value="1"/>
</dbReference>
<dbReference type="UniPathway" id="UPA00074">
    <property type="reaction ID" value="UER00126"/>
</dbReference>
<dbReference type="EC" id="2.1.2.2" evidence="4"/>
<dbReference type="CDD" id="cd08645">
    <property type="entry name" value="FMT_core_GART"/>
    <property type="match status" value="1"/>
</dbReference>
<feature type="domain" description="Formyl transferase N-terminal" evidence="5">
    <location>
        <begin position="1"/>
        <end position="186"/>
    </location>
</feature>
<dbReference type="EMBL" id="BMFY01000009">
    <property type="protein sequence ID" value="GGA19160.1"/>
    <property type="molecule type" value="Genomic_DNA"/>
</dbReference>
<dbReference type="RefSeq" id="WP_229745101.1">
    <property type="nucleotide sequence ID" value="NZ_BMFY01000009.1"/>
</dbReference>
<evidence type="ECO:0000256" key="4">
    <source>
        <dbReference type="HAMAP-Rule" id="MF_01930"/>
    </source>
</evidence>
<name>A0A8J2TZ91_9MICO</name>
<evidence type="ECO:0000256" key="3">
    <source>
        <dbReference type="ARBA" id="ARBA00022755"/>
    </source>
</evidence>
<comment type="catalytic activity">
    <reaction evidence="4">
        <text>N(1)-(5-phospho-beta-D-ribosyl)glycinamide + (6R)-10-formyltetrahydrofolate = N(2)-formyl-N(1)-(5-phospho-beta-D-ribosyl)glycinamide + (6S)-5,6,7,8-tetrahydrofolate + H(+)</text>
        <dbReference type="Rhea" id="RHEA:15053"/>
        <dbReference type="ChEBI" id="CHEBI:15378"/>
        <dbReference type="ChEBI" id="CHEBI:57453"/>
        <dbReference type="ChEBI" id="CHEBI:143788"/>
        <dbReference type="ChEBI" id="CHEBI:147286"/>
        <dbReference type="ChEBI" id="CHEBI:195366"/>
        <dbReference type="EC" id="2.1.2.2"/>
    </reaction>
</comment>
<dbReference type="GO" id="GO:0006189">
    <property type="term" value="P:'de novo' IMP biosynthetic process"/>
    <property type="evidence" value="ECO:0007669"/>
    <property type="project" value="UniProtKB-UniRule"/>
</dbReference>